<reference evidence="2 3" key="1">
    <citation type="submission" date="2018-06" db="EMBL/GenBank/DDBJ databases">
        <authorList>
            <consortium name="Pathogen Informatics"/>
            <person name="Doyle S."/>
        </authorList>
    </citation>
    <scope>NUCLEOTIDE SEQUENCE [LARGE SCALE GENOMIC DNA]</scope>
    <source>
        <strain evidence="2 3">NCTC10851</strain>
    </source>
</reference>
<dbReference type="SMART" id="SM01252">
    <property type="entry name" value="KilA-N"/>
    <property type="match status" value="1"/>
</dbReference>
<organism evidence="2 3">
    <name type="scientific">Actinobacillus seminis</name>
    <dbReference type="NCBI Taxonomy" id="722"/>
    <lineage>
        <taxon>Bacteria</taxon>
        <taxon>Pseudomonadati</taxon>
        <taxon>Pseudomonadota</taxon>
        <taxon>Gammaproteobacteria</taxon>
        <taxon>Pasteurellales</taxon>
        <taxon>Pasteurellaceae</taxon>
        <taxon>Actinobacillus</taxon>
    </lineage>
</organism>
<sequence>MSNLTILNTTIRQIDNLFSLNELHKLSGSESKHQPTFFIRLDTTKDLVAEIQKQDPNNQAILSKNGIGTYACKEIVIAYAAWISPQFHLVVLRAFLNQLENSQKTEQTALPAPTTLTPEEQYMVQNAVKATHEKTGLSYGEIWARTKNKFKVAKYEQIERSQLNEVLTYITSLTITRTVSQNEVILSVDLFEAIMKHTRLAKKLAEQTEIFHRQLFLMLGLERHIRNDIGALSYDVAHEFNPWLQQGEAILKQHQQLALPRF</sequence>
<feature type="domain" description="KilA-N" evidence="1">
    <location>
        <begin position="1"/>
        <end position="98"/>
    </location>
</feature>
<evidence type="ECO:0000313" key="3">
    <source>
        <dbReference type="Proteomes" id="UP000254507"/>
    </source>
</evidence>
<dbReference type="Proteomes" id="UP000254507">
    <property type="component" value="Unassembled WGS sequence"/>
</dbReference>
<evidence type="ECO:0000313" key="2">
    <source>
        <dbReference type="EMBL" id="SUU35942.1"/>
    </source>
</evidence>
<protein>
    <submittedName>
        <fullName evidence="2">KilA-N domain</fullName>
    </submittedName>
</protein>
<dbReference type="InterPro" id="IPR017880">
    <property type="entry name" value="KilA_N"/>
</dbReference>
<proteinExistence type="predicted"/>
<dbReference type="PROSITE" id="PS51301">
    <property type="entry name" value="KILA_N"/>
    <property type="match status" value="1"/>
</dbReference>
<evidence type="ECO:0000259" key="1">
    <source>
        <dbReference type="PROSITE" id="PS51301"/>
    </source>
</evidence>
<dbReference type="InterPro" id="IPR018878">
    <property type="entry name" value="ORF6C_dom"/>
</dbReference>
<dbReference type="InterPro" id="IPR018004">
    <property type="entry name" value="KilA/APSES_HTH"/>
</dbReference>
<dbReference type="EMBL" id="UFSB01000001">
    <property type="protein sequence ID" value="SUU35942.1"/>
    <property type="molecule type" value="Genomic_DNA"/>
</dbReference>
<dbReference type="Pfam" id="PF10552">
    <property type="entry name" value="ORF6C"/>
    <property type="match status" value="1"/>
</dbReference>
<dbReference type="AlphaFoldDB" id="A0A380VCC4"/>
<dbReference type="RefSeq" id="WP_174904590.1">
    <property type="nucleotide sequence ID" value="NZ_NLFK01000003.1"/>
</dbReference>
<dbReference type="Pfam" id="PF04383">
    <property type="entry name" value="KilA-N"/>
    <property type="match status" value="1"/>
</dbReference>
<accession>A0A380VCC4</accession>
<name>A0A380VCC4_9PAST</name>
<gene>
    <name evidence="2" type="ORF">NCTC10851_01045</name>
</gene>